<proteinExistence type="predicted"/>
<evidence type="ECO:0000313" key="1">
    <source>
        <dbReference type="EMBL" id="KAJ7326640.1"/>
    </source>
</evidence>
<keyword evidence="2" id="KW-1185">Reference proteome</keyword>
<dbReference type="Proteomes" id="UP001142489">
    <property type="component" value="Unassembled WGS sequence"/>
</dbReference>
<organism evidence="1 2">
    <name type="scientific">Phrynocephalus forsythii</name>
    <dbReference type="NCBI Taxonomy" id="171643"/>
    <lineage>
        <taxon>Eukaryota</taxon>
        <taxon>Metazoa</taxon>
        <taxon>Chordata</taxon>
        <taxon>Craniata</taxon>
        <taxon>Vertebrata</taxon>
        <taxon>Euteleostomi</taxon>
        <taxon>Lepidosauria</taxon>
        <taxon>Squamata</taxon>
        <taxon>Bifurcata</taxon>
        <taxon>Unidentata</taxon>
        <taxon>Episquamata</taxon>
        <taxon>Toxicofera</taxon>
        <taxon>Iguania</taxon>
        <taxon>Acrodonta</taxon>
        <taxon>Agamidae</taxon>
        <taxon>Agaminae</taxon>
        <taxon>Phrynocephalus</taxon>
    </lineage>
</organism>
<comment type="caution">
    <text evidence="1">The sequence shown here is derived from an EMBL/GenBank/DDBJ whole genome shotgun (WGS) entry which is preliminary data.</text>
</comment>
<gene>
    <name evidence="1" type="ORF">JRQ81_016399</name>
</gene>
<evidence type="ECO:0000313" key="2">
    <source>
        <dbReference type="Proteomes" id="UP001142489"/>
    </source>
</evidence>
<reference evidence="1" key="1">
    <citation type="journal article" date="2023" name="DNA Res.">
        <title>Chromosome-level genome assembly of Phrynocephalus forsythii using third-generation DNA sequencing and Hi-C analysis.</title>
        <authorList>
            <person name="Qi Y."/>
            <person name="Zhao W."/>
            <person name="Zhao Y."/>
            <person name="Niu C."/>
            <person name="Cao S."/>
            <person name="Zhang Y."/>
        </authorList>
    </citation>
    <scope>NUCLEOTIDE SEQUENCE</scope>
    <source>
        <tissue evidence="1">Muscle</tissue>
    </source>
</reference>
<name>A0A9Q0XUP0_9SAUR</name>
<protein>
    <submittedName>
        <fullName evidence="1">Uncharacterized protein</fullName>
    </submittedName>
</protein>
<dbReference type="AlphaFoldDB" id="A0A9Q0XUP0"/>
<sequence>MDRWCEDDIPAKKSKRLCKYLEKWDGEFTFLKSSRMGRSHAFYKICNCDFTVSHGEGMRNVSQHEKSAKHKKRLKAQKHVQPMSSFVTRNTTEANQVLNAKVEMAMLCAKNIVSFNFCDDYKCVAQMFPDSTTAQKYSAEKTKTMQSSKLLLGLGCSPPLTSILKVQEGGYSRSALPHSTLGA</sequence>
<dbReference type="EMBL" id="JAPFRF010000007">
    <property type="protein sequence ID" value="KAJ7326640.1"/>
    <property type="molecule type" value="Genomic_DNA"/>
</dbReference>
<accession>A0A9Q0XUP0</accession>
<dbReference type="OrthoDB" id="8631275at2759"/>